<dbReference type="RefSeq" id="WP_013570857.1">
    <property type="nucleotide sequence ID" value="NC_014964.1"/>
</dbReference>
<evidence type="ECO:0000313" key="1">
    <source>
        <dbReference type="EMBL" id="ADV80677.1"/>
    </source>
</evidence>
<dbReference type="Proteomes" id="UP000002062">
    <property type="component" value="Chromosome"/>
</dbReference>
<dbReference type="KEGG" id="tbo:Thebr_2171"/>
<accession>E8URQ5</accession>
<gene>
    <name evidence="1" type="ordered locus">Thebr_2171</name>
</gene>
<evidence type="ECO:0000313" key="2">
    <source>
        <dbReference type="Proteomes" id="UP000002062"/>
    </source>
</evidence>
<dbReference type="EMBL" id="CP002466">
    <property type="protein sequence ID" value="ADV80677.1"/>
    <property type="molecule type" value="Genomic_DNA"/>
</dbReference>
<organism evidence="1 2">
    <name type="scientific">Thermoanaerobacter brockii subsp. finnii (strain ATCC 43586 / DSM 3389 / AKO-1)</name>
    <name type="common">Thermoanaerobacter finnii</name>
    <dbReference type="NCBI Taxonomy" id="509193"/>
    <lineage>
        <taxon>Bacteria</taxon>
        <taxon>Bacillati</taxon>
        <taxon>Bacillota</taxon>
        <taxon>Clostridia</taxon>
        <taxon>Thermoanaerobacterales</taxon>
        <taxon>Thermoanaerobacteraceae</taxon>
        <taxon>Thermoanaerobacter</taxon>
    </lineage>
</organism>
<dbReference type="HOGENOM" id="CLU_3104910_0_0_9"/>
<keyword evidence="2" id="KW-1185">Reference proteome</keyword>
<sequence>MHTNYITKFLKAEDIIFEDIIETTIIYFSLKIKGRYSEKYPPQLLTKNQQF</sequence>
<name>E8URQ5_THEBF</name>
<dbReference type="AlphaFoldDB" id="E8URQ5"/>
<proteinExistence type="predicted"/>
<reference evidence="1 2" key="1">
    <citation type="submission" date="2011-01" db="EMBL/GenBank/DDBJ databases">
        <title>Complete sequence of Thermoanaerobacter brockii finnii Ako-1.</title>
        <authorList>
            <consortium name="US DOE Joint Genome Institute"/>
            <person name="Lucas S."/>
            <person name="Copeland A."/>
            <person name="Lapidus A."/>
            <person name="Cheng J.-F."/>
            <person name="Goodwin L."/>
            <person name="Pitluck S."/>
            <person name="Chertkov O."/>
            <person name="Munk C."/>
            <person name="Detter J.C."/>
            <person name="Han C."/>
            <person name="Tapia R."/>
            <person name="Land M."/>
            <person name="Hauser L."/>
            <person name="Kyrpides N."/>
            <person name="Ivanova N."/>
            <person name="Mikhailova N."/>
            <person name="Pagani I."/>
            <person name="Hemme C.L."/>
            <person name="Woyke T."/>
        </authorList>
    </citation>
    <scope>NUCLEOTIDE SEQUENCE [LARGE SCALE GENOMIC DNA]</scope>
    <source>
        <strain evidence="2">ATCC 43586 / DSM 3389 / AKO-1</strain>
    </source>
</reference>
<protein>
    <submittedName>
        <fullName evidence="1">Uncharacterized protein</fullName>
    </submittedName>
</protein>